<sequence>MTQPTTPTLTSTTSGAAAPADWRVFAAAIRDSLLFEQSGWATISGVITTHPPYAAPTDAPVSAVAPLRQANAATSSTPAHPPTTASTLPRTELDDILDFVEAEAEAAAALMADALPPVPDGSGKEAAVYSLRPAVALTVNRLAATFGSPAAMYNALSAPGSLTVLSAGTLGLDEPLYKV</sequence>
<protein>
    <submittedName>
        <fullName evidence="1">Uncharacterized protein</fullName>
    </submittedName>
</protein>
<evidence type="ECO:0000313" key="2">
    <source>
        <dbReference type="Proteomes" id="UP000249364"/>
    </source>
</evidence>
<name>A0A2W7PK09_9RHOB</name>
<evidence type="ECO:0000313" key="1">
    <source>
        <dbReference type="EMBL" id="PZX35816.1"/>
    </source>
</evidence>
<accession>A0A2W7PK09</accession>
<dbReference type="Proteomes" id="UP000249364">
    <property type="component" value="Unassembled WGS sequence"/>
</dbReference>
<feature type="non-terminal residue" evidence="1">
    <location>
        <position position="179"/>
    </location>
</feature>
<dbReference type="RefSeq" id="WP_211307106.1">
    <property type="nucleotide sequence ID" value="NZ_QKZQ01000045.1"/>
</dbReference>
<comment type="caution">
    <text evidence="1">The sequence shown here is derived from an EMBL/GenBank/DDBJ whole genome shotgun (WGS) entry which is preliminary data.</text>
</comment>
<gene>
    <name evidence="1" type="ORF">LY56_03571</name>
</gene>
<dbReference type="EMBL" id="QKZQ01000045">
    <property type="protein sequence ID" value="PZX35816.1"/>
    <property type="molecule type" value="Genomic_DNA"/>
</dbReference>
<proteinExistence type="predicted"/>
<keyword evidence="2" id="KW-1185">Reference proteome</keyword>
<organism evidence="1 2">
    <name type="scientific">Roseinatronobacter thiooxidans</name>
    <dbReference type="NCBI Taxonomy" id="121821"/>
    <lineage>
        <taxon>Bacteria</taxon>
        <taxon>Pseudomonadati</taxon>
        <taxon>Pseudomonadota</taxon>
        <taxon>Alphaproteobacteria</taxon>
        <taxon>Rhodobacterales</taxon>
        <taxon>Paracoccaceae</taxon>
        <taxon>Roseinatronobacter</taxon>
    </lineage>
</organism>
<reference evidence="1 2" key="1">
    <citation type="submission" date="2018-06" db="EMBL/GenBank/DDBJ databases">
        <title>Genomic Encyclopedia of Archaeal and Bacterial Type Strains, Phase II (KMG-II): from individual species to whole genera.</title>
        <authorList>
            <person name="Goeker M."/>
        </authorList>
    </citation>
    <scope>NUCLEOTIDE SEQUENCE [LARGE SCALE GENOMIC DNA]</scope>
    <source>
        <strain evidence="1 2">DSM 13087</strain>
    </source>
</reference>
<dbReference type="AlphaFoldDB" id="A0A2W7PK09"/>